<proteinExistence type="predicted"/>
<dbReference type="AlphaFoldDB" id="A0A5D3E9C3"/>
<dbReference type="RefSeq" id="WP_148728065.1">
    <property type="nucleotide sequence ID" value="NZ_CP197398.1"/>
</dbReference>
<keyword evidence="1" id="KW-0238">DNA-binding</keyword>
<dbReference type="Pfam" id="PF06224">
    <property type="entry name" value="AlkZ-like"/>
    <property type="match status" value="1"/>
</dbReference>
<comment type="caution">
    <text evidence="1">The sequence shown here is derived from an EMBL/GenBank/DDBJ whole genome shotgun (WGS) entry which is preliminary data.</text>
</comment>
<organism evidence="1 2">
    <name type="scientific">Bacteroides pyogenes</name>
    <dbReference type="NCBI Taxonomy" id="310300"/>
    <lineage>
        <taxon>Bacteria</taxon>
        <taxon>Pseudomonadati</taxon>
        <taxon>Bacteroidota</taxon>
        <taxon>Bacteroidia</taxon>
        <taxon>Bacteroidales</taxon>
        <taxon>Bacteroidaceae</taxon>
        <taxon>Bacteroides</taxon>
    </lineage>
</organism>
<dbReference type="PANTHER" id="PTHR38479:SF2">
    <property type="entry name" value="WINGED HELIX DNA-BINDING DOMAIN-CONTAINING PROTEIN"/>
    <property type="match status" value="1"/>
</dbReference>
<evidence type="ECO:0000313" key="2">
    <source>
        <dbReference type="Proteomes" id="UP000324383"/>
    </source>
</evidence>
<dbReference type="InterPro" id="IPR009351">
    <property type="entry name" value="AlkZ-like"/>
</dbReference>
<sequence>MKSKLNIPLLRCLNQQIISQQYPSPEQVLLWLGMMQAQSFSSAKEALALRIKSTSNTQSGIKKVEKALNDGSILRTHVLRTTWQFVSAENIRWMIDFSHDRNERFYTSYLRRINIIIKDNEYELAFKAFQELLQGNLSMTKAELIQKFTHLGLPNDSRRMQGYIWMAENQSILCSGKMNGTNSTYALMDERVPSQETISKEEALSRLARIYFRGHGPAKPEDFQWWAGISKRKTQTGIDSIQHELLQSGDYFYHKECRTQGVLSGKRCLLPAYDEYIIGYADRTDILPKDLEHHCYTRNGLFFPTYMEDGQIVGSIRSGKDNIFR</sequence>
<reference evidence="1 2" key="1">
    <citation type="submission" date="2019-07" db="EMBL/GenBank/DDBJ databases">
        <title>Draft Genome Sequences of Bacteroides pyogenes Strains Isolated from the Uterus Holstein Dairy Cows with Metritis.</title>
        <authorList>
            <person name="Cunha F."/>
            <person name="Galvao K.N."/>
            <person name="Jeon S.J."/>
            <person name="Jeong K.C."/>
        </authorList>
    </citation>
    <scope>NUCLEOTIDE SEQUENCE [LARGE SCALE GENOMIC DNA]</scope>
    <source>
        <strain evidence="1 2">KG-31</strain>
    </source>
</reference>
<dbReference type="Proteomes" id="UP000324383">
    <property type="component" value="Unassembled WGS sequence"/>
</dbReference>
<gene>
    <name evidence="1" type="ORF">FNJ60_03480</name>
</gene>
<dbReference type="GO" id="GO:0003677">
    <property type="term" value="F:DNA binding"/>
    <property type="evidence" value="ECO:0007669"/>
    <property type="project" value="UniProtKB-KW"/>
</dbReference>
<name>A0A5D3E9C3_9BACE</name>
<dbReference type="PANTHER" id="PTHR38479">
    <property type="entry name" value="LMO0824 PROTEIN"/>
    <property type="match status" value="1"/>
</dbReference>
<protein>
    <submittedName>
        <fullName evidence="1">Winged helix DNA-binding domain-containing protein</fullName>
    </submittedName>
</protein>
<dbReference type="EMBL" id="VKLW01000005">
    <property type="protein sequence ID" value="TYK34835.1"/>
    <property type="molecule type" value="Genomic_DNA"/>
</dbReference>
<accession>A0A5D3E9C3</accession>
<evidence type="ECO:0000313" key="1">
    <source>
        <dbReference type="EMBL" id="TYK34835.1"/>
    </source>
</evidence>
<keyword evidence="2" id="KW-1185">Reference proteome</keyword>